<proteinExistence type="predicted"/>
<dbReference type="EMBL" id="GEDG01032104">
    <property type="protein sequence ID" value="JAP10993.1"/>
    <property type="molecule type" value="Transcribed_RNA"/>
</dbReference>
<reference evidence="1" key="1">
    <citation type="submission" date="2015-12" db="EMBL/GenBank/DDBJ databases">
        <title>Gene expression during late stages of embryo sac development: a critical building block for successful pollen-pistil interactions.</title>
        <authorList>
            <person name="Liu Y."/>
            <person name="Joly V."/>
            <person name="Sabar M."/>
            <person name="Matton D.P."/>
        </authorList>
    </citation>
    <scope>NUCLEOTIDE SEQUENCE</scope>
</reference>
<name>A0A0V0HHR1_SOLCH</name>
<evidence type="ECO:0000313" key="1">
    <source>
        <dbReference type="EMBL" id="JAP19985.1"/>
    </source>
</evidence>
<dbReference type="EMBL" id="GEDG01019386">
    <property type="protein sequence ID" value="JAP19985.1"/>
    <property type="molecule type" value="Transcribed_RNA"/>
</dbReference>
<protein>
    <submittedName>
        <fullName evidence="1">Putative ovule protein</fullName>
    </submittedName>
</protein>
<sequence>MTNLTKQKMDMSLVLRLVGLPNDLNSVCDQIFPVPLSLQLMKYSLDYFTLTHQYSHSGLISNC</sequence>
<dbReference type="AlphaFoldDB" id="A0A0V0HHR1"/>
<accession>A0A0V0HHR1</accession>
<organism evidence="1">
    <name type="scientific">Solanum chacoense</name>
    <name type="common">Chaco potato</name>
    <dbReference type="NCBI Taxonomy" id="4108"/>
    <lineage>
        <taxon>Eukaryota</taxon>
        <taxon>Viridiplantae</taxon>
        <taxon>Streptophyta</taxon>
        <taxon>Embryophyta</taxon>
        <taxon>Tracheophyta</taxon>
        <taxon>Spermatophyta</taxon>
        <taxon>Magnoliopsida</taxon>
        <taxon>eudicotyledons</taxon>
        <taxon>Gunneridae</taxon>
        <taxon>Pentapetalae</taxon>
        <taxon>asterids</taxon>
        <taxon>lamiids</taxon>
        <taxon>Solanales</taxon>
        <taxon>Solanaceae</taxon>
        <taxon>Solanoideae</taxon>
        <taxon>Solaneae</taxon>
        <taxon>Solanum</taxon>
    </lineage>
</organism>